<dbReference type="InterPro" id="IPR041682">
    <property type="entry name" value="AAA_14"/>
</dbReference>
<dbReference type="Gene3D" id="3.40.50.300">
    <property type="entry name" value="P-loop containing nucleotide triphosphate hydrolases"/>
    <property type="match status" value="1"/>
</dbReference>
<dbReference type="RefSeq" id="WP_163285963.1">
    <property type="nucleotide sequence ID" value="NZ_JAAGVY010000028.1"/>
</dbReference>
<dbReference type="PANTHER" id="PTHR42990:SF1">
    <property type="entry name" value="AAA+ ATPASE DOMAIN-CONTAINING PROTEIN"/>
    <property type="match status" value="1"/>
</dbReference>
<evidence type="ECO:0000259" key="1">
    <source>
        <dbReference type="Pfam" id="PF13173"/>
    </source>
</evidence>
<proteinExistence type="predicted"/>
<comment type="caution">
    <text evidence="2">The sequence shown here is derived from an EMBL/GenBank/DDBJ whole genome shotgun (WGS) entry which is preliminary data.</text>
</comment>
<dbReference type="EMBL" id="JAAGVY010000028">
    <property type="protein sequence ID" value="NEN24570.1"/>
    <property type="molecule type" value="Genomic_DNA"/>
</dbReference>
<name>A0A7K3WSA4_9FLAO</name>
<keyword evidence="3" id="KW-1185">Reference proteome</keyword>
<dbReference type="PANTHER" id="PTHR42990">
    <property type="entry name" value="ATPASE"/>
    <property type="match status" value="1"/>
</dbReference>
<dbReference type="GO" id="GO:0005524">
    <property type="term" value="F:ATP binding"/>
    <property type="evidence" value="ECO:0007669"/>
    <property type="project" value="UniProtKB-KW"/>
</dbReference>
<gene>
    <name evidence="2" type="ORF">G3O08_13765</name>
</gene>
<accession>A0A7K3WSA4</accession>
<dbReference type="Proteomes" id="UP000486602">
    <property type="component" value="Unassembled WGS sequence"/>
</dbReference>
<feature type="domain" description="AAA" evidence="1">
    <location>
        <begin position="32"/>
        <end position="154"/>
    </location>
</feature>
<keyword evidence="2" id="KW-0547">Nucleotide-binding</keyword>
<evidence type="ECO:0000313" key="3">
    <source>
        <dbReference type="Proteomes" id="UP000486602"/>
    </source>
</evidence>
<reference evidence="2 3" key="1">
    <citation type="submission" date="2020-02" db="EMBL/GenBank/DDBJ databases">
        <title>Out from the shadows clarifying the taxonomy of the family Cryomorphaceae and related taxa by utilizing the GTDB taxonomic framework.</title>
        <authorList>
            <person name="Bowman J.P."/>
        </authorList>
    </citation>
    <scope>NUCLEOTIDE SEQUENCE [LARGE SCALE GENOMIC DNA]</scope>
    <source>
        <strain evidence="2 3">QSSC 1-22</strain>
    </source>
</reference>
<keyword evidence="2" id="KW-0067">ATP-binding</keyword>
<sequence length="398" mass="45708">MEKLIERFAIRLRNTSLSFKRYLLHSIDWGDRLIAIKGARGVGKTTLILQHIKENFKIDATVLYVSLDDIYFQAHSLVDLAEEFYKNGGKHLFIDEVHKYSNWSLELKNIYDNYQDLKVVFTGSSMLEIYKGDADLSRRAVSYELKGLSFREYLTFEKKADLAPLDLSDILVNHHQIATEITAELKILPEFKQYLKMGYYPFYKEGKNSYHQKLNNIVNLILETDVTSVYRAEYQTILKLKKLLYVIATSVPFQPNITKLSEKIDTTSRSSTLQYLDYLEKANLIINLKTSAKGNNYLVKPDKIYLENTNLMVALGDQANEEGNIRETFFLNQLSGANQVNTSKISDFLVNNQYTFEVGGKNKGKSQIKGLDDAFLASDNIEIGFGNKIPIWLFGLLY</sequence>
<dbReference type="Pfam" id="PF13173">
    <property type="entry name" value="AAA_14"/>
    <property type="match status" value="1"/>
</dbReference>
<dbReference type="AlphaFoldDB" id="A0A7K3WSA4"/>
<dbReference type="SUPFAM" id="SSF52540">
    <property type="entry name" value="P-loop containing nucleoside triphosphate hydrolases"/>
    <property type="match status" value="1"/>
</dbReference>
<evidence type="ECO:0000313" key="2">
    <source>
        <dbReference type="EMBL" id="NEN24570.1"/>
    </source>
</evidence>
<protein>
    <submittedName>
        <fullName evidence="2">ATP-binding protein</fullName>
    </submittedName>
</protein>
<dbReference type="InterPro" id="IPR027417">
    <property type="entry name" value="P-loop_NTPase"/>
</dbReference>
<organism evidence="2 3">
    <name type="scientific">Cryomorpha ignava</name>
    <dbReference type="NCBI Taxonomy" id="101383"/>
    <lineage>
        <taxon>Bacteria</taxon>
        <taxon>Pseudomonadati</taxon>
        <taxon>Bacteroidota</taxon>
        <taxon>Flavobacteriia</taxon>
        <taxon>Flavobacteriales</taxon>
        <taxon>Cryomorphaceae</taxon>
        <taxon>Cryomorpha</taxon>
    </lineage>
</organism>